<protein>
    <submittedName>
        <fullName evidence="1">Uncharacterized protein</fullName>
    </submittedName>
</protein>
<evidence type="ECO:0000313" key="1">
    <source>
        <dbReference type="EMBL" id="THD19532.1"/>
    </source>
</evidence>
<accession>A0A2H1BUU6</accession>
<reference evidence="1" key="1">
    <citation type="submission" date="2019-03" db="EMBL/GenBank/DDBJ databases">
        <title>Improved annotation for the trematode Fasciola hepatica.</title>
        <authorList>
            <person name="Choi Y.-J."/>
            <person name="Martin J."/>
            <person name="Mitreva M."/>
        </authorList>
    </citation>
    <scope>NUCLEOTIDE SEQUENCE [LARGE SCALE GENOMIC DNA]</scope>
</reference>
<evidence type="ECO:0000313" key="2">
    <source>
        <dbReference type="Proteomes" id="UP000230066"/>
    </source>
</evidence>
<comment type="caution">
    <text evidence="1">The sequence shown here is derived from an EMBL/GenBank/DDBJ whole genome shotgun (WGS) entry which is preliminary data.</text>
</comment>
<gene>
    <name evidence="1" type="ORF">D915_009583</name>
</gene>
<dbReference type="Proteomes" id="UP000230066">
    <property type="component" value="Unassembled WGS sequence"/>
</dbReference>
<dbReference type="EMBL" id="JXXN02006193">
    <property type="protein sequence ID" value="THD19532.1"/>
    <property type="molecule type" value="Genomic_DNA"/>
</dbReference>
<organism evidence="1 2">
    <name type="scientific">Fasciola hepatica</name>
    <name type="common">Liver fluke</name>
    <dbReference type="NCBI Taxonomy" id="6192"/>
    <lineage>
        <taxon>Eukaryota</taxon>
        <taxon>Metazoa</taxon>
        <taxon>Spiralia</taxon>
        <taxon>Lophotrochozoa</taxon>
        <taxon>Platyhelminthes</taxon>
        <taxon>Trematoda</taxon>
        <taxon>Digenea</taxon>
        <taxon>Plagiorchiida</taxon>
        <taxon>Echinostomata</taxon>
        <taxon>Echinostomatoidea</taxon>
        <taxon>Fasciolidae</taxon>
        <taxon>Fasciola</taxon>
    </lineage>
</organism>
<keyword evidence="2" id="KW-1185">Reference proteome</keyword>
<proteinExistence type="predicted"/>
<dbReference type="AlphaFoldDB" id="A0A2H1BUU6"/>
<name>A0A2H1BUU6_FASHE</name>
<sequence length="136" mass="14905">MHPLQLNANDEHLSAPYKIAKTDLRALPANVQDKILCLPSASSEIINEASYQYSPPQTQLVLGTSQQSRSQDAQRFRPSCLNRLQHFEVRRILPYALRNEPAGLGALALLSGTFSRISVVSTTSDAGPDALNCETK</sequence>